<gene>
    <name evidence="16" type="ORF">TBRA_LOCUS2998</name>
</gene>
<evidence type="ECO:0000313" key="16">
    <source>
        <dbReference type="EMBL" id="CAB0031015.1"/>
    </source>
</evidence>
<feature type="region of interest" description="Disordered" evidence="12">
    <location>
        <begin position="819"/>
        <end position="877"/>
    </location>
</feature>
<comment type="subcellular location">
    <subcellularLocation>
        <location evidence="1">Mitochondrion inner membrane</location>
        <topology evidence="1">Multi-pass membrane protein</topology>
    </subcellularLocation>
</comment>
<dbReference type="PANTHER" id="PTHR24221">
    <property type="entry name" value="ATP-BINDING CASSETTE SUB-FAMILY B"/>
    <property type="match status" value="1"/>
</dbReference>
<dbReference type="SMART" id="SM00382">
    <property type="entry name" value="AAA"/>
    <property type="match status" value="1"/>
</dbReference>
<evidence type="ECO:0000256" key="6">
    <source>
        <dbReference type="ARBA" id="ARBA00022989"/>
    </source>
</evidence>
<dbReference type="SUPFAM" id="SSF90123">
    <property type="entry name" value="ABC transporter transmembrane region"/>
    <property type="match status" value="1"/>
</dbReference>
<dbReference type="GO" id="GO:0006879">
    <property type="term" value="P:intracellular iron ion homeostasis"/>
    <property type="evidence" value="ECO:0007669"/>
    <property type="project" value="TreeGrafter"/>
</dbReference>
<feature type="region of interest" description="Disordered" evidence="12">
    <location>
        <begin position="1243"/>
        <end position="1262"/>
    </location>
</feature>
<keyword evidence="2" id="KW-0813">Transport</keyword>
<dbReference type="FunFam" id="1.20.1560.10:FF:000004">
    <property type="entry name" value="ATP-binding cassette sub-family B member 7"/>
    <property type="match status" value="1"/>
</dbReference>
<dbReference type="InterPro" id="IPR036640">
    <property type="entry name" value="ABC1_TM_sf"/>
</dbReference>
<feature type="region of interest" description="Disordered" evidence="12">
    <location>
        <begin position="1068"/>
        <end position="1095"/>
    </location>
</feature>
<feature type="transmembrane region" description="Helical" evidence="13">
    <location>
        <begin position="265"/>
        <end position="287"/>
    </location>
</feature>
<keyword evidence="3 13" id="KW-0812">Transmembrane</keyword>
<dbReference type="InterPro" id="IPR003593">
    <property type="entry name" value="AAA+_ATPase"/>
</dbReference>
<name>A0A6H5I7S8_9HYME</name>
<dbReference type="InterPro" id="IPR027417">
    <property type="entry name" value="P-loop_NTPase"/>
</dbReference>
<evidence type="ECO:0000259" key="14">
    <source>
        <dbReference type="PROSITE" id="PS50893"/>
    </source>
</evidence>
<dbReference type="SUPFAM" id="SSF52540">
    <property type="entry name" value="P-loop containing nucleoside triphosphate hydrolases"/>
    <property type="match status" value="1"/>
</dbReference>
<feature type="compositionally biased region" description="Basic and acidic residues" evidence="12">
    <location>
        <begin position="831"/>
        <end position="846"/>
    </location>
</feature>
<protein>
    <recommendedName>
        <fullName evidence="8">Iron-sulfur clusters transporter ABCB7, mitochondrial</fullName>
    </recommendedName>
    <alternativeName>
        <fullName evidence="9">ATP-binding cassette sub-family B member 7, mitochondrial</fullName>
    </alternativeName>
</protein>
<dbReference type="Pfam" id="PF00664">
    <property type="entry name" value="ABC_membrane"/>
    <property type="match status" value="1"/>
</dbReference>
<accession>A0A6H5I7S8</accession>
<dbReference type="PROSITE" id="PS50893">
    <property type="entry name" value="ABC_TRANSPORTER_2"/>
    <property type="match status" value="1"/>
</dbReference>
<dbReference type="Gene3D" id="1.20.1560.10">
    <property type="entry name" value="ABC transporter type 1, transmembrane domain"/>
    <property type="match status" value="1"/>
</dbReference>
<evidence type="ECO:0000256" key="13">
    <source>
        <dbReference type="SAM" id="Phobius"/>
    </source>
</evidence>
<evidence type="ECO:0000256" key="8">
    <source>
        <dbReference type="ARBA" id="ARBA00041016"/>
    </source>
</evidence>
<evidence type="ECO:0000256" key="5">
    <source>
        <dbReference type="ARBA" id="ARBA00022840"/>
    </source>
</evidence>
<evidence type="ECO:0000259" key="15">
    <source>
        <dbReference type="PROSITE" id="PS50929"/>
    </source>
</evidence>
<dbReference type="PROSITE" id="PS50929">
    <property type="entry name" value="ABC_TM1F"/>
    <property type="match status" value="1"/>
</dbReference>
<dbReference type="GO" id="GO:0140359">
    <property type="term" value="F:ABC-type transporter activity"/>
    <property type="evidence" value="ECO:0007669"/>
    <property type="project" value="InterPro"/>
</dbReference>
<feature type="region of interest" description="Disordered" evidence="12">
    <location>
        <begin position="1147"/>
        <end position="1200"/>
    </location>
</feature>
<evidence type="ECO:0000313" key="17">
    <source>
        <dbReference type="Proteomes" id="UP000479190"/>
    </source>
</evidence>
<feature type="domain" description="ABC transporter" evidence="14">
    <location>
        <begin position="478"/>
        <end position="712"/>
    </location>
</feature>
<feature type="region of interest" description="Disordered" evidence="12">
    <location>
        <begin position="1271"/>
        <end position="1301"/>
    </location>
</feature>
<dbReference type="OrthoDB" id="6500128at2759"/>
<feature type="region of interest" description="Disordered" evidence="12">
    <location>
        <begin position="721"/>
        <end position="760"/>
    </location>
</feature>
<dbReference type="InterPro" id="IPR039421">
    <property type="entry name" value="Type_1_exporter"/>
</dbReference>
<evidence type="ECO:0000256" key="7">
    <source>
        <dbReference type="ARBA" id="ARBA00023136"/>
    </source>
</evidence>
<keyword evidence="4" id="KW-0547">Nucleotide-binding</keyword>
<sequence>MSLVLCAAGLLRNSRNPKIANLTFATSCIVKHSLFTAKNSSALLHLIKHDAYVITRSCSGNVIDRAQKKKNIPQTKPIVTPVKQASVVASITGGKPAQQKRNCFHPGASSLSREAFKIDAPKVAPKDMLGAMFNFIWPKDEPEIRNRVKVALGLLVSAKLLNVSVPFLFKYAVDSFGPENAAALATAPDTVATVGTALLVGYGIARCGAFGFNELRNAVFAKVAQHSIRKIARNVFLHLHKLDLAFHLSRQTGALSKTIDRGSRGINFVLTAMVFNIVPTIFELTLVSTILGMKCGAEYAAVALGCVGTYALFTLAITQWRTKFRVYMNKAENEAGNKAIDSLINYETVKYFNNEKFEAERYDASLKKYEAASLKTSTSLALLNFGQHAIFSTALSLIMVLAARDIVQGNLTVGDLVMVNGLLFQLSIPLGFLGSVYREVRQAFVDMQTMFALTMTDPKIKNKVNTLPFHVVPQNSEIIFDKVNFQYIQGKNILNDLSFTISPGKKIAIVGGSGSGKTTLIRLLYRFFDPDSGQIMINGKNIRDVDVNELRRAISIVPQDSVLFHESIFYNLHYGNLSKSEEEVYKAAEMANLHESILEWPDKYNTQVGERGLKLSGGEKQRVAIARAILKGSPILVFDEATSSLDSITEQHILQALRRATSGKTSIVIAHRLSTVMDADEIFVLNGGRMVERGRHHDLLKIPNSYYSRLWDAQHLDAFEQEQTQQQQQTPYSNCSARSSQHHHQSENNPGAEKEASSSVIGRRVCSAKMLRIKHLQNQLADAHYHLNVREKKIYSANRRHFINIYVCSIGAVEREQTAASHTEAPGLGAEEVRGQQRRAAPDHQHAPRGLSGAPGEAQQAQGPVQGAAGPPQGQGQRATYLAGAYIQAQNKKLQQLSKERHLPERDKLQQQVAELQQRCDEQERLVQTLRRKLELETKYLKQQLHSEMAKHKEAAKQLAESRRKLESMDELLERSNKRSYQASRLGYNYRCERGGGLAKRTIDKAAGRLPVASSSLQQQVQVSQSLVDLNDFRAAGQIEASFRLLHDHPSSLEFEARREARRTTDSMLPMLSNNSDYHNHHNGTMENNRAASNDPSEYLERIHYPSSTRLSEPSPIQHHEKPSHPVAYSLQRADADREALTETAAQEKRADLTSGSRSLHARLVSSASEAEDDASKRRQSAKRTSTNGPSSRSRSLTKENLDRIAEYNDELADEIKYDRDSVVTVIAKEPTTVAPIVAKQQQNKCDASHHESNISLSDVESEIDLPIELGLEDDDEDEPKPTTQQPIVTPWDDDERAQDDVSTPNKELLLAVDSKVFDKPVEHQQQQSNKDAAATSKAAFDKAKLLAAMRAIDNNERLDLTNESNVTTVVATIPSGGTTTASRRNSATSLGSNGLTRLQITENLFRGLPTHSKKKDIIKELFPDAGPIV</sequence>
<comment type="catalytic activity">
    <reaction evidence="10">
        <text>(glutathione)4[2Fe(III)-2S] cluster(in) + ATP + H2O = (glutathione)4[2Fe(III)-2S] cluster(out) + ADP + phosphate + H(+)</text>
        <dbReference type="Rhea" id="RHEA:67028"/>
        <dbReference type="ChEBI" id="CHEBI:15377"/>
        <dbReference type="ChEBI" id="CHEBI:15378"/>
        <dbReference type="ChEBI" id="CHEBI:30616"/>
        <dbReference type="ChEBI" id="CHEBI:43474"/>
        <dbReference type="ChEBI" id="CHEBI:167627"/>
        <dbReference type="ChEBI" id="CHEBI:456216"/>
    </reaction>
    <physiologicalReaction direction="left-to-right" evidence="10">
        <dbReference type="Rhea" id="RHEA:67029"/>
    </physiologicalReaction>
</comment>
<keyword evidence="6 13" id="KW-1133">Transmembrane helix</keyword>
<evidence type="ECO:0000256" key="12">
    <source>
        <dbReference type="SAM" id="MobiDB-lite"/>
    </source>
</evidence>
<proteinExistence type="predicted"/>
<organism evidence="16 17">
    <name type="scientific">Trichogramma brassicae</name>
    <dbReference type="NCBI Taxonomy" id="86971"/>
    <lineage>
        <taxon>Eukaryota</taxon>
        <taxon>Metazoa</taxon>
        <taxon>Ecdysozoa</taxon>
        <taxon>Arthropoda</taxon>
        <taxon>Hexapoda</taxon>
        <taxon>Insecta</taxon>
        <taxon>Pterygota</taxon>
        <taxon>Neoptera</taxon>
        <taxon>Endopterygota</taxon>
        <taxon>Hymenoptera</taxon>
        <taxon>Apocrita</taxon>
        <taxon>Proctotrupomorpha</taxon>
        <taxon>Chalcidoidea</taxon>
        <taxon>Trichogrammatidae</taxon>
        <taxon>Trichogramma</taxon>
    </lineage>
</organism>
<dbReference type="CDD" id="cd18582">
    <property type="entry name" value="ABC_6TM_ATM1_ABCB7"/>
    <property type="match status" value="1"/>
</dbReference>
<dbReference type="InterPro" id="IPR003439">
    <property type="entry name" value="ABC_transporter-like_ATP-bd"/>
</dbReference>
<evidence type="ECO:0000256" key="2">
    <source>
        <dbReference type="ARBA" id="ARBA00022448"/>
    </source>
</evidence>
<evidence type="ECO:0000256" key="10">
    <source>
        <dbReference type="ARBA" id="ARBA00048046"/>
    </source>
</evidence>
<keyword evidence="11" id="KW-0175">Coiled coil</keyword>
<feature type="coiled-coil region" evidence="11">
    <location>
        <begin position="906"/>
        <end position="979"/>
    </location>
</feature>
<dbReference type="Gene3D" id="3.40.50.300">
    <property type="entry name" value="P-loop containing nucleotide triphosphate hydrolases"/>
    <property type="match status" value="1"/>
</dbReference>
<evidence type="ECO:0000256" key="9">
    <source>
        <dbReference type="ARBA" id="ARBA00042945"/>
    </source>
</evidence>
<feature type="compositionally biased region" description="Polar residues" evidence="12">
    <location>
        <begin position="1072"/>
        <end position="1095"/>
    </location>
</feature>
<keyword evidence="5" id="KW-0067">ATP-binding</keyword>
<dbReference type="FunFam" id="3.40.50.300:FF:000186">
    <property type="entry name" value="ATP-binding cassette sub-family B member 7, mitochondrial"/>
    <property type="match status" value="1"/>
</dbReference>
<evidence type="ECO:0000256" key="4">
    <source>
        <dbReference type="ARBA" id="ARBA00022741"/>
    </source>
</evidence>
<keyword evidence="17" id="KW-1185">Reference proteome</keyword>
<feature type="compositionally biased region" description="Polar residues" evidence="12">
    <location>
        <begin position="1183"/>
        <end position="1195"/>
    </location>
</feature>
<dbReference type="Pfam" id="PF15619">
    <property type="entry name" value="Lebercilin"/>
    <property type="match status" value="1"/>
</dbReference>
<dbReference type="PROSITE" id="PS00211">
    <property type="entry name" value="ABC_TRANSPORTER_1"/>
    <property type="match status" value="1"/>
</dbReference>
<dbReference type="GO" id="GO:0005524">
    <property type="term" value="F:ATP binding"/>
    <property type="evidence" value="ECO:0007669"/>
    <property type="project" value="UniProtKB-KW"/>
</dbReference>
<dbReference type="Proteomes" id="UP000479190">
    <property type="component" value="Unassembled WGS sequence"/>
</dbReference>
<dbReference type="Pfam" id="PF00005">
    <property type="entry name" value="ABC_tran"/>
    <property type="match status" value="1"/>
</dbReference>
<dbReference type="InterPro" id="IPR028933">
    <property type="entry name" value="Lebercilin_dom"/>
</dbReference>
<dbReference type="PANTHER" id="PTHR24221:SF402">
    <property type="entry name" value="IRON-SULFUR CLUSTERS TRANSPORTER ABCB7, MITOCHONDRIAL"/>
    <property type="match status" value="1"/>
</dbReference>
<evidence type="ECO:0000256" key="11">
    <source>
        <dbReference type="SAM" id="Coils"/>
    </source>
</evidence>
<feature type="transmembrane region" description="Helical" evidence="13">
    <location>
        <begin position="299"/>
        <end position="320"/>
    </location>
</feature>
<feature type="compositionally biased region" description="Low complexity" evidence="12">
    <location>
        <begin position="721"/>
        <end position="730"/>
    </location>
</feature>
<dbReference type="InterPro" id="IPR011527">
    <property type="entry name" value="ABC1_TM_dom"/>
</dbReference>
<dbReference type="EMBL" id="CADCXV010000602">
    <property type="protein sequence ID" value="CAB0031015.1"/>
    <property type="molecule type" value="Genomic_DNA"/>
</dbReference>
<dbReference type="GO" id="GO:0016887">
    <property type="term" value="F:ATP hydrolysis activity"/>
    <property type="evidence" value="ECO:0007669"/>
    <property type="project" value="InterPro"/>
</dbReference>
<evidence type="ECO:0000256" key="1">
    <source>
        <dbReference type="ARBA" id="ARBA00004448"/>
    </source>
</evidence>
<feature type="compositionally biased region" description="Low complexity" evidence="12">
    <location>
        <begin position="854"/>
        <end position="877"/>
    </location>
</feature>
<dbReference type="GO" id="GO:0005743">
    <property type="term" value="C:mitochondrial inner membrane"/>
    <property type="evidence" value="ECO:0007669"/>
    <property type="project" value="UniProtKB-SubCell"/>
</dbReference>
<feature type="domain" description="ABC transmembrane type-1" evidence="15">
    <location>
        <begin position="150"/>
        <end position="442"/>
    </location>
</feature>
<evidence type="ECO:0000256" key="3">
    <source>
        <dbReference type="ARBA" id="ARBA00022692"/>
    </source>
</evidence>
<reference evidence="16 17" key="1">
    <citation type="submission" date="2020-02" db="EMBL/GenBank/DDBJ databases">
        <authorList>
            <person name="Ferguson B K."/>
        </authorList>
    </citation>
    <scope>NUCLEOTIDE SEQUENCE [LARGE SCALE GENOMIC DNA]</scope>
</reference>
<dbReference type="InterPro" id="IPR017871">
    <property type="entry name" value="ABC_transporter-like_CS"/>
</dbReference>
<keyword evidence="7 13" id="KW-0472">Membrane</keyword>